<gene>
    <name evidence="3" type="ORF">E5K02_06140</name>
</gene>
<dbReference type="NCBIfam" id="TIGR04183">
    <property type="entry name" value="Por_Secre_tail"/>
    <property type="match status" value="1"/>
</dbReference>
<dbReference type="OrthoDB" id="1493708at2"/>
<evidence type="ECO:0000259" key="2">
    <source>
        <dbReference type="Pfam" id="PF18962"/>
    </source>
</evidence>
<comment type="caution">
    <text evidence="3">The sequence shown here is derived from an EMBL/GenBank/DDBJ whole genome shotgun (WGS) entry which is preliminary data.</text>
</comment>
<feature type="chain" id="PRO_5021312210" evidence="1">
    <location>
        <begin position="22"/>
        <end position="1000"/>
    </location>
</feature>
<keyword evidence="1" id="KW-0732">Signal</keyword>
<reference evidence="3 4" key="1">
    <citation type="submission" date="2019-04" db="EMBL/GenBank/DDBJ databases">
        <authorList>
            <person name="Feng G."/>
            <person name="Zhang J."/>
            <person name="Zhu H."/>
        </authorList>
    </citation>
    <scope>NUCLEOTIDE SEQUENCE [LARGE SCALE GENOMIC DNA]</scope>
    <source>
        <strain evidence="3 4">9PBR-1</strain>
    </source>
</reference>
<dbReference type="EMBL" id="SRMB01000001">
    <property type="protein sequence ID" value="TGE29034.1"/>
    <property type="molecule type" value="Genomic_DNA"/>
</dbReference>
<evidence type="ECO:0000313" key="4">
    <source>
        <dbReference type="Proteomes" id="UP000298471"/>
    </source>
</evidence>
<feature type="domain" description="Secretion system C-terminal sorting" evidence="2">
    <location>
        <begin position="922"/>
        <end position="999"/>
    </location>
</feature>
<dbReference type="Proteomes" id="UP000298471">
    <property type="component" value="Unassembled WGS sequence"/>
</dbReference>
<feature type="signal peptide" evidence="1">
    <location>
        <begin position="1"/>
        <end position="21"/>
    </location>
</feature>
<evidence type="ECO:0000256" key="1">
    <source>
        <dbReference type="SAM" id="SignalP"/>
    </source>
</evidence>
<dbReference type="AlphaFoldDB" id="A0A4Z0QH16"/>
<accession>A0A4Z0QH16</accession>
<evidence type="ECO:0000313" key="3">
    <source>
        <dbReference type="EMBL" id="TGE29034.1"/>
    </source>
</evidence>
<protein>
    <submittedName>
        <fullName evidence="3">T9SS type A sorting domain-containing protein</fullName>
    </submittedName>
</protein>
<sequence>MKRLFTGLLMFFCLGHSSAYAQKETQNWFFGNNAALSFATGTPAAVTTSGMVTYEATATVSDPTGNLLFYTNSVNVWNRNHQLMPNGQNLGGHESASQGAVIVRNPANPAKYYLFVVDGCDNQLVGGLKYSVIDMTQEGGLGGVTAKATQLSTISVTEKLTAVRHANGKDTWVIVHGWQTNNFYAYLVSASGIASTPVVTAIGSVHSGGGGSFGNANAVGYMKASPAGNKLALAKRDSNFELFDFNNATGQLSNYIPLSQSYRSYGVEFSPDGSRLYGTTLDGNDIYQFNLLAGSASAIAASFTLVGSSPSFTAYAGALQLASDGKIYVALYNNTRLGVINNPNTLGLNCNYSNSGPALGGRLSQLGLPNFPNAFAPLANEWTGAVSTVYTDAANWSAGYVPGSTDDVTIKATATRMPVLSTSAAAHTFTVEAGASMTVNGTFQLSGDLVNQGTFEGAGELQIGQAGPHSIGGRLLSVRSLTLATGATTTLTGPVQIRGILTLNDNLVTNGNTLTLVSDAAGTAMVVNNGNAVVSGSVTVQRYIAPGLNGGLGYRHYSAPVSNATFADLVTGTFSPVFNTAYNSAANPALVTPFPTVYGYEQQRLVTAATPSNTGFNAGWYSPAAATERMLPGTGYTVNLDAASVVDFVGTLNNGPITRGGLTRNQEPDGGWHLLGNPYPAPIDWRQMVANTTSLLNSVYVFKSSGQYDGSYASYVNGVGDARYIAAGQGFFVRVSDPSATGSLDFTNSARLTTYLSPDFNRPAAPETRPLVQLDLVSGTRRDAAYVYFEQGATAGFDAAYDAYKITTGEVPALAVQTGGEPLSISGLPNTLTAGPVTVPLFLSAPKAGSYTITAAQLLNLPAGVAAYLRDAQTGAVTNLQQASYTFSTSAPLQTATRFALVFSAQQVLATSSAQLSAQLTLYPNPAQGEVIVTLPASLRQPGSVWSLVNTLGQTVLQQAVPAPNQQGAVHLALTGIAQGVYSLRISGPAGVASQKLVVK</sequence>
<dbReference type="SUPFAM" id="SSF82171">
    <property type="entry name" value="DPP6 N-terminal domain-like"/>
    <property type="match status" value="1"/>
</dbReference>
<organism evidence="3 4">
    <name type="scientific">Hymenobacter metallicola</name>
    <dbReference type="NCBI Taxonomy" id="2563114"/>
    <lineage>
        <taxon>Bacteria</taxon>
        <taxon>Pseudomonadati</taxon>
        <taxon>Bacteroidota</taxon>
        <taxon>Cytophagia</taxon>
        <taxon>Cytophagales</taxon>
        <taxon>Hymenobacteraceae</taxon>
        <taxon>Hymenobacter</taxon>
    </lineage>
</organism>
<keyword evidence="4" id="KW-1185">Reference proteome</keyword>
<proteinExistence type="predicted"/>
<dbReference type="InterPro" id="IPR026444">
    <property type="entry name" value="Secre_tail"/>
</dbReference>
<name>A0A4Z0QH16_9BACT</name>
<dbReference type="Pfam" id="PF18962">
    <property type="entry name" value="Por_Secre_tail"/>
    <property type="match status" value="1"/>
</dbReference>